<dbReference type="InterPro" id="IPR028082">
    <property type="entry name" value="Peripla_BP_I"/>
</dbReference>
<name>A0A0M4L4Q0_9GAMM</name>
<dbReference type="PATRIC" id="fig|1125411.7.peg.1306"/>
<reference evidence="5 6" key="1">
    <citation type="journal article" date="2015" name="Genome Announc.">
        <title>Genome Sequence of 'Candidatus Thioglobus singularis' Strain PS1, a Mixotroph from the SUP05 Clade of Marine Gammaproteobacteria.</title>
        <authorList>
            <person name="Marshall K.T."/>
            <person name="Morris R.M."/>
        </authorList>
    </citation>
    <scope>NUCLEOTIDE SEQUENCE [LARGE SCALE GENOMIC DNA]</scope>
    <source>
        <strain evidence="5 6">PS1</strain>
    </source>
</reference>
<dbReference type="STRING" id="1125411.W908_06620"/>
<dbReference type="Gene3D" id="3.40.50.2300">
    <property type="match status" value="2"/>
</dbReference>
<feature type="chain" id="PRO_5005797338" evidence="3">
    <location>
        <begin position="21"/>
        <end position="394"/>
    </location>
</feature>
<feature type="domain" description="Leucine-binding protein" evidence="4">
    <location>
        <begin position="25"/>
        <end position="328"/>
    </location>
</feature>
<dbReference type="EMBL" id="CP006911">
    <property type="protein sequence ID" value="ALE02233.1"/>
    <property type="molecule type" value="Genomic_DNA"/>
</dbReference>
<keyword evidence="6" id="KW-1185">Reference proteome</keyword>
<sequence length="394" mass="39234">MKSYLKTTAGVVLSATMATASYGATVNVGELQGFTGPLESMIGAMSGGANLAVTEVNASGKYLQGTINVVQGDSVCIDAAVAIAQAEKMVNDDNVMAIMGPNCSGNTGAVITNVLVPNGIVSISPSATSPALTTLEDGGWFFRTAPSDARQGPVLASIAMSRGQTDMAVTHSNSDYGKGLADAFVTAYEAMGGTVTVMAGHDDDKADYSADVAALSAGGSATLAILGYADTGGRGIIAASEDTGAFSDYVFGDGMISDVTSAAVGDGSWGTLPSPDAALGTNWKAVAAAGGVDGSGVYSAESYDAMALIILASQAAGSTDRAAIQAQVLNVANAPGNECHAGKLAECLKMISGGLPVDYVGATGVEMDAGGTANGSYAEREVIGGAFTDVEIHK</sequence>
<accession>A0A0M4L4Q0</accession>
<evidence type="ECO:0000313" key="6">
    <source>
        <dbReference type="Proteomes" id="UP000068905"/>
    </source>
</evidence>
<organism evidence="5 6">
    <name type="scientific">Candidatus Pseudothioglobus singularis PS1</name>
    <dbReference type="NCBI Taxonomy" id="1125411"/>
    <lineage>
        <taxon>Bacteria</taxon>
        <taxon>Pseudomonadati</taxon>
        <taxon>Pseudomonadota</taxon>
        <taxon>Gammaproteobacteria</taxon>
        <taxon>Candidatus Pseudothioglobaceae</taxon>
        <taxon>Candidatus Pseudothioglobus</taxon>
    </lineage>
</organism>
<dbReference type="CDD" id="cd06346">
    <property type="entry name" value="PBP1_ABC_ligand_binding-like"/>
    <property type="match status" value="1"/>
</dbReference>
<dbReference type="PANTHER" id="PTHR30483:SF6">
    <property type="entry name" value="PERIPLASMIC BINDING PROTEIN OF ABC TRANSPORTER FOR NATURAL AMINO ACIDS"/>
    <property type="match status" value="1"/>
</dbReference>
<evidence type="ECO:0000313" key="5">
    <source>
        <dbReference type="EMBL" id="ALE02233.1"/>
    </source>
</evidence>
<dbReference type="Proteomes" id="UP000068905">
    <property type="component" value="Chromosome"/>
</dbReference>
<dbReference type="InterPro" id="IPR051010">
    <property type="entry name" value="BCAA_transport"/>
</dbReference>
<comment type="similarity">
    <text evidence="1">Belongs to the leucine-binding protein family.</text>
</comment>
<dbReference type="SUPFAM" id="SSF53822">
    <property type="entry name" value="Periplasmic binding protein-like I"/>
    <property type="match status" value="1"/>
</dbReference>
<dbReference type="Pfam" id="PF13458">
    <property type="entry name" value="Peripla_BP_6"/>
    <property type="match status" value="1"/>
</dbReference>
<keyword evidence="2 3" id="KW-0732">Signal</keyword>
<evidence type="ECO:0000259" key="4">
    <source>
        <dbReference type="Pfam" id="PF13458"/>
    </source>
</evidence>
<dbReference type="OrthoDB" id="7337537at2"/>
<feature type="signal peptide" evidence="3">
    <location>
        <begin position="1"/>
        <end position="20"/>
    </location>
</feature>
<gene>
    <name evidence="5" type="ORF">W908_06620</name>
</gene>
<proteinExistence type="inferred from homology"/>
<evidence type="ECO:0000256" key="2">
    <source>
        <dbReference type="ARBA" id="ARBA00022729"/>
    </source>
</evidence>
<dbReference type="AlphaFoldDB" id="A0A0M4L4Q0"/>
<protein>
    <submittedName>
        <fullName evidence="5">Branched-chain amino acid ABC transporter substrate-binding protein</fullName>
    </submittedName>
</protein>
<dbReference type="KEGG" id="tsn:W908_06620"/>
<dbReference type="PANTHER" id="PTHR30483">
    <property type="entry name" value="LEUCINE-SPECIFIC-BINDING PROTEIN"/>
    <property type="match status" value="1"/>
</dbReference>
<evidence type="ECO:0000256" key="1">
    <source>
        <dbReference type="ARBA" id="ARBA00010062"/>
    </source>
</evidence>
<dbReference type="RefSeq" id="WP_053820440.1">
    <property type="nucleotide sequence ID" value="NZ_CP006911.1"/>
</dbReference>
<dbReference type="InterPro" id="IPR028081">
    <property type="entry name" value="Leu-bd"/>
</dbReference>
<evidence type="ECO:0000256" key="3">
    <source>
        <dbReference type="SAM" id="SignalP"/>
    </source>
</evidence>